<dbReference type="GO" id="GO:0046872">
    <property type="term" value="F:metal ion binding"/>
    <property type="evidence" value="ECO:0007669"/>
    <property type="project" value="UniProtKB-KW"/>
</dbReference>
<organism evidence="6 7">
    <name type="scientific">Candidatus Afipia apatlaquensis</name>
    <dbReference type="NCBI Taxonomy" id="2712852"/>
    <lineage>
        <taxon>Bacteria</taxon>
        <taxon>Pseudomonadati</taxon>
        <taxon>Pseudomonadota</taxon>
        <taxon>Alphaproteobacteria</taxon>
        <taxon>Hyphomicrobiales</taxon>
        <taxon>Nitrobacteraceae</taxon>
        <taxon>Afipia</taxon>
    </lineage>
</organism>
<dbReference type="InterPro" id="IPR006656">
    <property type="entry name" value="Mopterin_OxRdtase"/>
</dbReference>
<dbReference type="GO" id="GO:0051536">
    <property type="term" value="F:iron-sulfur cluster binding"/>
    <property type="evidence" value="ECO:0007669"/>
    <property type="project" value="UniProtKB-KW"/>
</dbReference>
<dbReference type="SUPFAM" id="SSF50692">
    <property type="entry name" value="ADC-like"/>
    <property type="match status" value="1"/>
</dbReference>
<keyword evidence="4" id="KW-0411">Iron-sulfur</keyword>
<protein>
    <submittedName>
        <fullName evidence="6">Molybdopterin-dependent oxidoreductase</fullName>
    </submittedName>
</protein>
<proteinExistence type="inferred from homology"/>
<comment type="caution">
    <text evidence="6">The sequence shown here is derived from an EMBL/GenBank/DDBJ whole genome shotgun (WGS) entry which is preliminary data.</text>
</comment>
<dbReference type="CDD" id="cd02775">
    <property type="entry name" value="MopB_CT"/>
    <property type="match status" value="1"/>
</dbReference>
<dbReference type="Pfam" id="PF00384">
    <property type="entry name" value="Molybdopterin"/>
    <property type="match status" value="1"/>
</dbReference>
<feature type="domain" description="4Fe-4S Mo/W bis-MGD-type" evidence="5">
    <location>
        <begin position="2"/>
        <end position="59"/>
    </location>
</feature>
<dbReference type="EMBL" id="JAAMRR010000339">
    <property type="protein sequence ID" value="NGX94870.1"/>
    <property type="molecule type" value="Genomic_DNA"/>
</dbReference>
<evidence type="ECO:0000256" key="1">
    <source>
        <dbReference type="ARBA" id="ARBA00010312"/>
    </source>
</evidence>
<dbReference type="AlphaFoldDB" id="A0A7C9VHQ2"/>
<name>A0A7C9VHQ2_9BRAD</name>
<keyword evidence="2" id="KW-0479">Metal-binding</keyword>
<dbReference type="Gene3D" id="2.40.40.20">
    <property type="match status" value="1"/>
</dbReference>
<evidence type="ECO:0000313" key="7">
    <source>
        <dbReference type="Proteomes" id="UP000480266"/>
    </source>
</evidence>
<reference evidence="6" key="1">
    <citation type="submission" date="2020-02" db="EMBL/GenBank/DDBJ databases">
        <title>Draft genome sequence of Candidatus Afipia apatlaquensis IBT-C3, a potential strain for decolorization of textile dyes.</title>
        <authorList>
            <person name="Sanchez-Reyes A."/>
            <person name="Breton-Deval L."/>
            <person name="Mangelson H."/>
            <person name="Sanchez-Flores A."/>
        </authorList>
    </citation>
    <scope>NUCLEOTIDE SEQUENCE [LARGE SCALE GENOMIC DNA]</scope>
    <source>
        <strain evidence="6">IBT-C3</strain>
    </source>
</reference>
<dbReference type="InterPro" id="IPR050612">
    <property type="entry name" value="Prok_Mopterin_Oxidored"/>
</dbReference>
<dbReference type="GO" id="GO:0016491">
    <property type="term" value="F:oxidoreductase activity"/>
    <property type="evidence" value="ECO:0007669"/>
    <property type="project" value="InterPro"/>
</dbReference>
<evidence type="ECO:0000256" key="3">
    <source>
        <dbReference type="ARBA" id="ARBA00023004"/>
    </source>
</evidence>
<keyword evidence="3" id="KW-0408">Iron</keyword>
<dbReference type="SMART" id="SM00926">
    <property type="entry name" value="Molybdop_Fe4S4"/>
    <property type="match status" value="1"/>
</dbReference>
<accession>A0A7C9VHQ2</accession>
<gene>
    <name evidence="6" type="ORF">G4V63_06445</name>
</gene>
<dbReference type="Pfam" id="PF01568">
    <property type="entry name" value="Molydop_binding"/>
    <property type="match status" value="1"/>
</dbReference>
<dbReference type="InterPro" id="IPR006963">
    <property type="entry name" value="Mopterin_OxRdtase_4Fe-4S_dom"/>
</dbReference>
<evidence type="ECO:0000313" key="6">
    <source>
        <dbReference type="EMBL" id="NGX94870.1"/>
    </source>
</evidence>
<dbReference type="GO" id="GO:0043546">
    <property type="term" value="F:molybdopterin cofactor binding"/>
    <property type="evidence" value="ECO:0007669"/>
    <property type="project" value="InterPro"/>
</dbReference>
<dbReference type="Pfam" id="PF04879">
    <property type="entry name" value="Molybdop_Fe4S4"/>
    <property type="match status" value="1"/>
</dbReference>
<comment type="similarity">
    <text evidence="1">Belongs to the prokaryotic molybdopterin-containing oxidoreductase family.</text>
</comment>
<sequence length="665" mass="72986">MVEKIYTSCTLDCPDGCGVIAHVESGRVIKLEGHPDHEFTKGYLCAKTYRFPRRVYSAERQLHPLRRSDSTTNSPWIRISWDEALDLVAQKIRTLKETLGPLSMMHYQRTGSWGVTKKLGHRFWNLLGGVTTASGSLCSGAARAGQKLDFGVRLGHDPSDTLNSKLVLLWGRNPLATNLHLVPLLKSVREKGGRVVLVDPVKSESATICDQHIQPRVATDAAFALALAKIILSEGLEDKGFIEKHTYGFSEFRSLLEKHSLQDLSILCGVAVSDMQSIAREYATTRPSSILLGWGLNKYKSSAEIFRCVDALAAICGQIGITGGGVTHGFDTQRLFDKRIEAAGRAEFHRAIPEPLLGRGLMAANDPPVRMMFVNGGNPVNQSPNSNLVADALRRLEFVVVVDSFLTDTTDYAHVFLPTTTFLEEEDALVSWGHNILGGVNPAIEPVGECRSDLWIFQQLADRLGFGAEMAGSPREWLKRILSPMEERGVSVDVLLEGPIRCPVAPLVPFADKKFPTRSGQFEFIEDVEIAPRVDPAFPLTFVTNFSKKWLLSQMLETEHPKTASVRIGPDVAQEAGIENGQIARLRSSVGELKVEVLVDPRVGPGMVIMPVGTWMKRGGGANVLTEDIMSNFGEMAAYGETRVRLEMIEPAIEAGNTRSQSSAS</sequence>
<evidence type="ECO:0000256" key="2">
    <source>
        <dbReference type="ARBA" id="ARBA00022723"/>
    </source>
</evidence>
<dbReference type="SUPFAM" id="SSF53706">
    <property type="entry name" value="Formate dehydrogenase/DMSO reductase, domains 1-3"/>
    <property type="match status" value="1"/>
</dbReference>
<dbReference type="Gene3D" id="2.20.25.90">
    <property type="entry name" value="ADC-like domains"/>
    <property type="match status" value="1"/>
</dbReference>
<evidence type="ECO:0000259" key="5">
    <source>
        <dbReference type="PROSITE" id="PS51669"/>
    </source>
</evidence>
<keyword evidence="7" id="KW-1185">Reference proteome</keyword>
<dbReference type="Gene3D" id="3.40.228.10">
    <property type="entry name" value="Dimethylsulfoxide Reductase, domain 2"/>
    <property type="match status" value="1"/>
</dbReference>
<dbReference type="InterPro" id="IPR006657">
    <property type="entry name" value="MoPterin_dinucl-bd_dom"/>
</dbReference>
<dbReference type="Proteomes" id="UP000480266">
    <property type="component" value="Unassembled WGS sequence"/>
</dbReference>
<dbReference type="PANTHER" id="PTHR43742">
    <property type="entry name" value="TRIMETHYLAMINE-N-OXIDE REDUCTASE"/>
    <property type="match status" value="1"/>
</dbReference>
<dbReference type="PANTHER" id="PTHR43742:SF6">
    <property type="entry name" value="OXIDOREDUCTASE YYAE-RELATED"/>
    <property type="match status" value="1"/>
</dbReference>
<evidence type="ECO:0000256" key="4">
    <source>
        <dbReference type="ARBA" id="ARBA00023014"/>
    </source>
</evidence>
<dbReference type="InterPro" id="IPR009010">
    <property type="entry name" value="Asp_de-COase-like_dom_sf"/>
</dbReference>
<dbReference type="Gene3D" id="3.40.50.740">
    <property type="match status" value="1"/>
</dbReference>
<dbReference type="Gene3D" id="3.30.2070.10">
    <property type="entry name" value="Formate dehydrogenase/DMSO reductase"/>
    <property type="match status" value="1"/>
</dbReference>
<dbReference type="CDD" id="cd02766">
    <property type="entry name" value="MopB_3"/>
    <property type="match status" value="1"/>
</dbReference>
<dbReference type="PROSITE" id="PS51669">
    <property type="entry name" value="4FE4S_MOW_BIS_MGD"/>
    <property type="match status" value="1"/>
</dbReference>